<dbReference type="Proteomes" id="UP001164459">
    <property type="component" value="Chromosome"/>
</dbReference>
<dbReference type="Gene3D" id="3.40.50.150">
    <property type="entry name" value="Vaccinia Virus protein VP39"/>
    <property type="match status" value="1"/>
</dbReference>
<proteinExistence type="predicted"/>
<keyword evidence="2" id="KW-0808">Transferase</keyword>
<name>A0ABY7GUQ1_9BACT</name>
<evidence type="ECO:0000313" key="5">
    <source>
        <dbReference type="EMBL" id="WAS90676.1"/>
    </source>
</evidence>
<evidence type="ECO:0000313" key="6">
    <source>
        <dbReference type="Proteomes" id="UP001164459"/>
    </source>
</evidence>
<dbReference type="SUPFAM" id="SSF53335">
    <property type="entry name" value="S-adenosyl-L-methionine-dependent methyltransferases"/>
    <property type="match status" value="1"/>
</dbReference>
<dbReference type="InterPro" id="IPR041698">
    <property type="entry name" value="Methyltransf_25"/>
</dbReference>
<dbReference type="PANTHER" id="PTHR43464:SF19">
    <property type="entry name" value="UBIQUINONE BIOSYNTHESIS O-METHYLTRANSFERASE, MITOCHONDRIAL"/>
    <property type="match status" value="1"/>
</dbReference>
<evidence type="ECO:0000256" key="2">
    <source>
        <dbReference type="ARBA" id="ARBA00022679"/>
    </source>
</evidence>
<gene>
    <name evidence="5" type="ORF">O0S08_31195</name>
</gene>
<dbReference type="CDD" id="cd02440">
    <property type="entry name" value="AdoMet_MTases"/>
    <property type="match status" value="1"/>
</dbReference>
<dbReference type="EMBL" id="CP114040">
    <property type="protein sequence ID" value="WAS90676.1"/>
    <property type="molecule type" value="Genomic_DNA"/>
</dbReference>
<feature type="domain" description="Methyltransferase" evidence="4">
    <location>
        <begin position="51"/>
        <end position="145"/>
    </location>
</feature>
<dbReference type="PANTHER" id="PTHR43464">
    <property type="entry name" value="METHYLTRANSFERASE"/>
    <property type="match status" value="1"/>
</dbReference>
<dbReference type="RefSeq" id="WP_269033003.1">
    <property type="nucleotide sequence ID" value="NZ_CP114040.1"/>
</dbReference>
<reference evidence="5" key="1">
    <citation type="submission" date="2022-11" db="EMBL/GenBank/DDBJ databases">
        <title>Minimal conservation of predation-associated metabolite biosynthetic gene clusters underscores biosynthetic potential of Myxococcota including descriptions for ten novel species: Archangium lansinium sp. nov., Myxococcus landrumus sp. nov., Nannocystis bai.</title>
        <authorList>
            <person name="Ahearne A."/>
            <person name="Stevens C."/>
            <person name="Dowd S."/>
        </authorList>
    </citation>
    <scope>NUCLEOTIDE SEQUENCE</scope>
    <source>
        <strain evidence="5">Fl3</strain>
    </source>
</reference>
<evidence type="ECO:0000256" key="3">
    <source>
        <dbReference type="ARBA" id="ARBA00022691"/>
    </source>
</evidence>
<dbReference type="GO" id="GO:0032259">
    <property type="term" value="P:methylation"/>
    <property type="evidence" value="ECO:0007669"/>
    <property type="project" value="UniProtKB-KW"/>
</dbReference>
<dbReference type="InterPro" id="IPR029063">
    <property type="entry name" value="SAM-dependent_MTases_sf"/>
</dbReference>
<dbReference type="Pfam" id="PF13649">
    <property type="entry name" value="Methyltransf_25"/>
    <property type="match status" value="1"/>
</dbReference>
<keyword evidence="3" id="KW-0949">S-adenosyl-L-methionine</keyword>
<accession>A0ABY7GUQ1</accession>
<keyword evidence="6" id="KW-1185">Reference proteome</keyword>
<protein>
    <submittedName>
        <fullName evidence="5">Class I SAM-dependent methyltransferase</fullName>
    </submittedName>
</protein>
<keyword evidence="1 5" id="KW-0489">Methyltransferase</keyword>
<sequence>MSEKPTNSAAHPGFPSQVFVEAYQGTPPWDVGAPQAAFVALADAGLIRGDVLDVGCGPGDNALFMAERGHAAWGVDLVPEAIARAQAKAQARGLEVRFLVHDALNLAALGRRFDTLLDSGLFHVFGDRDRVLYVRSLADALVSGGLLHILCFSDEEVGEQGPRRITQAELRDAFRDGWTVREIRPARFASHMHPGGARAWCATIERTGA</sequence>
<dbReference type="GO" id="GO:0008168">
    <property type="term" value="F:methyltransferase activity"/>
    <property type="evidence" value="ECO:0007669"/>
    <property type="project" value="UniProtKB-KW"/>
</dbReference>
<evidence type="ECO:0000256" key="1">
    <source>
        <dbReference type="ARBA" id="ARBA00022603"/>
    </source>
</evidence>
<evidence type="ECO:0000259" key="4">
    <source>
        <dbReference type="Pfam" id="PF13649"/>
    </source>
</evidence>
<organism evidence="5 6">
    <name type="scientific">Nannocystis punicea</name>
    <dbReference type="NCBI Taxonomy" id="2995304"/>
    <lineage>
        <taxon>Bacteria</taxon>
        <taxon>Pseudomonadati</taxon>
        <taxon>Myxococcota</taxon>
        <taxon>Polyangia</taxon>
        <taxon>Nannocystales</taxon>
        <taxon>Nannocystaceae</taxon>
        <taxon>Nannocystis</taxon>
    </lineage>
</organism>